<reference evidence="2" key="1">
    <citation type="submission" date="2021-11" db="EMBL/GenBank/DDBJ databases">
        <title>BS-T2-15 a new species belonging to the Comamonadaceae family isolated from the soil of a French oak forest.</title>
        <authorList>
            <person name="Mieszkin S."/>
            <person name="Alain K."/>
        </authorList>
    </citation>
    <scope>NUCLEOTIDE SEQUENCE</scope>
    <source>
        <strain evidence="2">BS-T2-15</strain>
    </source>
</reference>
<protein>
    <submittedName>
        <fullName evidence="2">GPW/gp25 family protein</fullName>
    </submittedName>
</protein>
<evidence type="ECO:0000313" key="3">
    <source>
        <dbReference type="Proteomes" id="UP001139353"/>
    </source>
</evidence>
<comment type="caution">
    <text evidence="2">The sequence shown here is derived from an EMBL/GenBank/DDBJ whole genome shotgun (WGS) entry which is preliminary data.</text>
</comment>
<dbReference type="RefSeq" id="WP_275684593.1">
    <property type="nucleotide sequence ID" value="NZ_JAJLJH010000009.1"/>
</dbReference>
<dbReference type="SUPFAM" id="SSF160719">
    <property type="entry name" value="gpW/gp25-like"/>
    <property type="match status" value="1"/>
</dbReference>
<gene>
    <name evidence="2" type="ORF">LPC04_22785</name>
</gene>
<sequence length="128" mass="13747">MSVFGQSLSFPPRVGADGRFVWSSGEDNIREAIALILKTEPGERVGVPDFGAGLARFLFEPNNVATRASVRDAMMRALVRWEPRIALESVEVDADPGDAQSAIATITYRLVATDARERIGVSVALGAT</sequence>
<keyword evidence="3" id="KW-1185">Reference proteome</keyword>
<proteinExistence type="predicted"/>
<feature type="domain" description="IraD/Gp25-like" evidence="1">
    <location>
        <begin position="24"/>
        <end position="114"/>
    </location>
</feature>
<name>A0A9X1YN56_9BURK</name>
<evidence type="ECO:0000259" key="1">
    <source>
        <dbReference type="Pfam" id="PF04965"/>
    </source>
</evidence>
<organism evidence="2 3">
    <name type="scientific">Scleromatobacter humisilvae</name>
    <dbReference type="NCBI Taxonomy" id="2897159"/>
    <lineage>
        <taxon>Bacteria</taxon>
        <taxon>Pseudomonadati</taxon>
        <taxon>Pseudomonadota</taxon>
        <taxon>Betaproteobacteria</taxon>
        <taxon>Burkholderiales</taxon>
        <taxon>Sphaerotilaceae</taxon>
        <taxon>Scleromatobacter</taxon>
    </lineage>
</organism>
<dbReference type="Proteomes" id="UP001139353">
    <property type="component" value="Unassembled WGS sequence"/>
</dbReference>
<dbReference type="EMBL" id="JAJLJH010000009">
    <property type="protein sequence ID" value="MCK9688545.1"/>
    <property type="molecule type" value="Genomic_DNA"/>
</dbReference>
<dbReference type="Pfam" id="PF04965">
    <property type="entry name" value="GPW_gp25"/>
    <property type="match status" value="1"/>
</dbReference>
<dbReference type="InterPro" id="IPR007048">
    <property type="entry name" value="IraD/Gp25-like"/>
</dbReference>
<dbReference type="AlphaFoldDB" id="A0A9X1YN56"/>
<dbReference type="Gene3D" id="3.10.450.40">
    <property type="match status" value="1"/>
</dbReference>
<accession>A0A9X1YN56</accession>
<evidence type="ECO:0000313" key="2">
    <source>
        <dbReference type="EMBL" id="MCK9688545.1"/>
    </source>
</evidence>